<keyword evidence="2" id="KW-1185">Reference proteome</keyword>
<evidence type="ECO:0000313" key="1">
    <source>
        <dbReference type="EMBL" id="PRR79602.1"/>
    </source>
</evidence>
<evidence type="ECO:0000313" key="2">
    <source>
        <dbReference type="Proteomes" id="UP000239471"/>
    </source>
</evidence>
<proteinExistence type="predicted"/>
<protein>
    <submittedName>
        <fullName evidence="1">Uncharacterized protein</fullName>
    </submittedName>
</protein>
<name>A0A2T0B6V9_9CLOT</name>
<gene>
    <name evidence="1" type="ORF">CLVI_33180</name>
</gene>
<organism evidence="1 2">
    <name type="scientific">Clostridium vincentii</name>
    <dbReference type="NCBI Taxonomy" id="52704"/>
    <lineage>
        <taxon>Bacteria</taxon>
        <taxon>Bacillati</taxon>
        <taxon>Bacillota</taxon>
        <taxon>Clostridia</taxon>
        <taxon>Eubacteriales</taxon>
        <taxon>Clostridiaceae</taxon>
        <taxon>Clostridium</taxon>
    </lineage>
</organism>
<sequence>MILKINHAIKKFASTTAWFIYTKRGKKIVHERQVYIMPSSIRILKIYNESFRANMYSSEPFRMIGLIDVSIEYTYGIERVTLSFFRSSGTNSGKIKGLWYPIVGIKTYSGLFSEFTEYLNFVLTNSTRMGMADEGWLAKSLFFANGTDSSRIRGFSNGMHYESLLEIGETLRDLYEKDKFQKMDSLDASNLNSIVTSKEIYQDNRHTQRENFEKFIDDIFNEDINNTKLDLG</sequence>
<reference evidence="1 2" key="1">
    <citation type="submission" date="2018-03" db="EMBL/GenBank/DDBJ databases">
        <title>Genome sequence of Clostridium vincentii DSM 10228.</title>
        <authorList>
            <person name="Poehlein A."/>
            <person name="Daniel R."/>
        </authorList>
    </citation>
    <scope>NUCLEOTIDE SEQUENCE [LARGE SCALE GENOMIC DNA]</scope>
    <source>
        <strain evidence="1 2">DSM 10228</strain>
    </source>
</reference>
<dbReference type="AlphaFoldDB" id="A0A2T0B6V9"/>
<accession>A0A2T0B6V9</accession>
<comment type="caution">
    <text evidence="1">The sequence shown here is derived from an EMBL/GenBank/DDBJ whole genome shotgun (WGS) entry which is preliminary data.</text>
</comment>
<dbReference type="EMBL" id="PVXQ01000061">
    <property type="protein sequence ID" value="PRR79602.1"/>
    <property type="molecule type" value="Genomic_DNA"/>
</dbReference>
<dbReference type="Proteomes" id="UP000239471">
    <property type="component" value="Unassembled WGS sequence"/>
</dbReference>